<dbReference type="EMBL" id="CZBM01000006">
    <property type="protein sequence ID" value="CUQ21091.1"/>
    <property type="molecule type" value="Genomic_DNA"/>
</dbReference>
<gene>
    <name evidence="2" type="ORF">ERS852560_01716</name>
</gene>
<reference evidence="2 3" key="1">
    <citation type="submission" date="2015-09" db="EMBL/GenBank/DDBJ databases">
        <authorList>
            <consortium name="Pathogen Informatics"/>
        </authorList>
    </citation>
    <scope>NUCLEOTIDE SEQUENCE [LARGE SCALE GENOMIC DNA]</scope>
    <source>
        <strain evidence="2 3">2789STDY5834948</strain>
    </source>
</reference>
<evidence type="ECO:0000313" key="3">
    <source>
        <dbReference type="Proteomes" id="UP000095332"/>
    </source>
</evidence>
<proteinExistence type="predicted"/>
<name>A0A174UJZ3_PARDI</name>
<keyword evidence="1" id="KW-0472">Membrane</keyword>
<feature type="transmembrane region" description="Helical" evidence="1">
    <location>
        <begin position="61"/>
        <end position="81"/>
    </location>
</feature>
<keyword evidence="1" id="KW-0812">Transmembrane</keyword>
<accession>A0A174UJZ3</accession>
<feature type="transmembrane region" description="Helical" evidence="1">
    <location>
        <begin position="16"/>
        <end position="33"/>
    </location>
</feature>
<protein>
    <submittedName>
        <fullName evidence="2">Uncharacterized protein</fullName>
    </submittedName>
</protein>
<dbReference type="AlphaFoldDB" id="A0A174UJZ3"/>
<evidence type="ECO:0000256" key="1">
    <source>
        <dbReference type="SAM" id="Phobius"/>
    </source>
</evidence>
<evidence type="ECO:0000313" key="2">
    <source>
        <dbReference type="EMBL" id="CUQ21091.1"/>
    </source>
</evidence>
<dbReference type="Proteomes" id="UP000095332">
    <property type="component" value="Unassembled WGS sequence"/>
</dbReference>
<sequence>MTIFAFMKKMNIKNKYVFSLVIISIMVAFLIHFPELVSLFDVTGQNALFPDMSVLDVANEVFFTFVSLLLLFAMNTYVFGFNRQKARIS</sequence>
<organism evidence="2 3">
    <name type="scientific">Parabacteroides distasonis</name>
    <dbReference type="NCBI Taxonomy" id="823"/>
    <lineage>
        <taxon>Bacteria</taxon>
        <taxon>Pseudomonadati</taxon>
        <taxon>Bacteroidota</taxon>
        <taxon>Bacteroidia</taxon>
        <taxon>Bacteroidales</taxon>
        <taxon>Tannerellaceae</taxon>
        <taxon>Parabacteroides</taxon>
    </lineage>
</organism>
<keyword evidence="1" id="KW-1133">Transmembrane helix</keyword>